<gene>
    <name evidence="1" type="ORF">LX32DRAFT_251018</name>
</gene>
<protein>
    <submittedName>
        <fullName evidence="1">Uncharacterized protein</fullName>
    </submittedName>
</protein>
<name>A0AAD9H3K1_9PEZI</name>
<evidence type="ECO:0000313" key="2">
    <source>
        <dbReference type="Proteomes" id="UP001232148"/>
    </source>
</evidence>
<sequence>MMARVSARPQRTRLLAGWWVWCCVVLSILGTLRPSLPLTLFSHNAILINHLMRRARPGDSTTLLTTQTGRSPTRAPWRNISIQMAALENRSMCHVLHGDGVSDILRQNLSRVTKVHACAHVGVCVQHEAVVAETRHPVPSKGAAGHAFVNNICGCTVCLLTHAWGATETRRANRLHVCSDRPHLIG</sequence>
<dbReference type="AlphaFoldDB" id="A0AAD9H3K1"/>
<organism evidence="1 2">
    <name type="scientific">Colletotrichum zoysiae</name>
    <dbReference type="NCBI Taxonomy" id="1216348"/>
    <lineage>
        <taxon>Eukaryota</taxon>
        <taxon>Fungi</taxon>
        <taxon>Dikarya</taxon>
        <taxon>Ascomycota</taxon>
        <taxon>Pezizomycotina</taxon>
        <taxon>Sordariomycetes</taxon>
        <taxon>Hypocreomycetidae</taxon>
        <taxon>Glomerellales</taxon>
        <taxon>Glomerellaceae</taxon>
        <taxon>Colletotrichum</taxon>
        <taxon>Colletotrichum graminicola species complex</taxon>
    </lineage>
</organism>
<reference evidence="1" key="1">
    <citation type="submission" date="2021-06" db="EMBL/GenBank/DDBJ databases">
        <title>Comparative genomics, transcriptomics and evolutionary studies reveal genomic signatures of adaptation to plant cell wall in hemibiotrophic fungi.</title>
        <authorList>
            <consortium name="DOE Joint Genome Institute"/>
            <person name="Baroncelli R."/>
            <person name="Diaz J.F."/>
            <person name="Benocci T."/>
            <person name="Peng M."/>
            <person name="Battaglia E."/>
            <person name="Haridas S."/>
            <person name="Andreopoulos W."/>
            <person name="Labutti K."/>
            <person name="Pangilinan J."/>
            <person name="Floch G.L."/>
            <person name="Makela M.R."/>
            <person name="Henrissat B."/>
            <person name="Grigoriev I.V."/>
            <person name="Crouch J.A."/>
            <person name="De Vries R.P."/>
            <person name="Sukno S.A."/>
            <person name="Thon M.R."/>
        </authorList>
    </citation>
    <scope>NUCLEOTIDE SEQUENCE</scope>
    <source>
        <strain evidence="1">MAFF235873</strain>
    </source>
</reference>
<accession>A0AAD9H3K1</accession>
<keyword evidence="2" id="KW-1185">Reference proteome</keyword>
<evidence type="ECO:0000313" key="1">
    <source>
        <dbReference type="EMBL" id="KAK2021443.1"/>
    </source>
</evidence>
<proteinExistence type="predicted"/>
<dbReference type="Proteomes" id="UP001232148">
    <property type="component" value="Unassembled WGS sequence"/>
</dbReference>
<dbReference type="EMBL" id="MU843104">
    <property type="protein sequence ID" value="KAK2021443.1"/>
    <property type="molecule type" value="Genomic_DNA"/>
</dbReference>
<comment type="caution">
    <text evidence="1">The sequence shown here is derived from an EMBL/GenBank/DDBJ whole genome shotgun (WGS) entry which is preliminary data.</text>
</comment>